<dbReference type="Pfam" id="PF01774">
    <property type="entry name" value="UreD"/>
    <property type="match status" value="1"/>
</dbReference>
<keyword evidence="2 4" id="KW-0996">Nickel insertion</keyword>
<accession>A0AAP4D258</accession>
<comment type="subunit">
    <text evidence="4">UreD, UreF and UreG form a complex that acts as a GTP-hydrolysis-dependent molecular chaperone, activating the urease apoprotein by helping to assemble the nickel containing metallocenter of UreC. The UreE protein probably delivers the nickel.</text>
</comment>
<evidence type="ECO:0000256" key="4">
    <source>
        <dbReference type="HAMAP-Rule" id="MF_01384"/>
    </source>
</evidence>
<comment type="similarity">
    <text evidence="1 4">Belongs to the UreD family.</text>
</comment>
<dbReference type="AlphaFoldDB" id="A0AAP4D258"/>
<keyword evidence="3 4" id="KW-0143">Chaperone</keyword>
<comment type="caution">
    <text evidence="5">The sequence shown here is derived from an EMBL/GenBank/DDBJ whole genome shotgun (WGS) entry which is preliminary data.</text>
</comment>
<dbReference type="GO" id="GO:0005737">
    <property type="term" value="C:cytoplasm"/>
    <property type="evidence" value="ECO:0007669"/>
    <property type="project" value="UniProtKB-SubCell"/>
</dbReference>
<dbReference type="Proteomes" id="UP001223214">
    <property type="component" value="Unassembled WGS sequence"/>
</dbReference>
<dbReference type="GO" id="GO:0016151">
    <property type="term" value="F:nickel cation binding"/>
    <property type="evidence" value="ECO:0007669"/>
    <property type="project" value="UniProtKB-UniRule"/>
</dbReference>
<protein>
    <recommendedName>
        <fullName evidence="4">Urease accessory protein UreD</fullName>
    </recommendedName>
</protein>
<organism evidence="5 6">
    <name type="scientific">Lelliottia wanjuensis</name>
    <dbReference type="NCBI Taxonomy" id="3050585"/>
    <lineage>
        <taxon>Bacteria</taxon>
        <taxon>Pseudomonadati</taxon>
        <taxon>Pseudomonadota</taxon>
        <taxon>Gammaproteobacteria</taxon>
        <taxon>Enterobacterales</taxon>
        <taxon>Enterobacteriaceae</taxon>
        <taxon>Lelliottia</taxon>
    </lineage>
</organism>
<evidence type="ECO:0000313" key="6">
    <source>
        <dbReference type="Proteomes" id="UP001223214"/>
    </source>
</evidence>
<sequence>MLATQVTDNAYKGWQASLALQFRHTPEKTLLHSARHVGPLTVQRPFYPEDETCHLYLLHPPGGIVGGDSLDISVELAANSHALITMPGASKFYRSQGAQALLNQRFIIEGNATLEWLPQDTIFFPGANARLRSVFHLHHSSTLLAWELLCLGRPVIGETFSHGRLDSRLEVWLDDVPLLIERQHLVDGDLTPVANHPWIGTLLCYPASDTLLDGVRERLTPLEHYAGATLTDGLLSVRFLSHDNLICQQAMRDIWQYLRPFVTAKAPHAPRIWQT</sequence>
<proteinExistence type="inferred from homology"/>
<dbReference type="RefSeq" id="WP_285148259.1">
    <property type="nucleotide sequence ID" value="NZ_JASSOM010000045.1"/>
</dbReference>
<keyword evidence="6" id="KW-1185">Reference proteome</keyword>
<evidence type="ECO:0000256" key="1">
    <source>
        <dbReference type="ARBA" id="ARBA00007177"/>
    </source>
</evidence>
<comment type="subcellular location">
    <subcellularLocation>
        <location evidence="4">Cytoplasm</location>
    </subcellularLocation>
</comment>
<keyword evidence="4" id="KW-0963">Cytoplasm</keyword>
<dbReference type="EMBL" id="JASSOM010000045">
    <property type="protein sequence ID" value="MDK9362775.1"/>
    <property type="molecule type" value="Genomic_DNA"/>
</dbReference>
<reference evidence="5 6" key="1">
    <citation type="submission" date="2023-06" db="EMBL/GenBank/DDBJ databases">
        <title>Identification and characterization of antibiotic-resistant Gram-negative bacteria.</title>
        <authorList>
            <person name="Cho G.-S."/>
            <person name="Lee J."/>
            <person name="Tai E."/>
            <person name="Jeong S."/>
            <person name="Kim I."/>
            <person name="Kim B.-E."/>
            <person name="Jeong M.-I."/>
            <person name="Oh K.-K."/>
            <person name="Franz C.M.A.P."/>
        </authorList>
    </citation>
    <scope>NUCLEOTIDE SEQUENCE [LARGE SCALE GENOMIC DNA]</scope>
    <source>
        <strain evidence="5 6">V106_12</strain>
    </source>
</reference>
<dbReference type="InterPro" id="IPR002669">
    <property type="entry name" value="UreD"/>
</dbReference>
<comment type="function">
    <text evidence="4">Required for maturation of urease via the functional incorporation of the urease nickel metallocenter.</text>
</comment>
<dbReference type="PANTHER" id="PTHR33643:SF1">
    <property type="entry name" value="UREASE ACCESSORY PROTEIN D"/>
    <property type="match status" value="1"/>
</dbReference>
<gene>
    <name evidence="4" type="primary">ureD</name>
    <name evidence="5" type="ORF">QQF32_06160</name>
</gene>
<evidence type="ECO:0000256" key="2">
    <source>
        <dbReference type="ARBA" id="ARBA00022988"/>
    </source>
</evidence>
<name>A0AAP4D258_9ENTR</name>
<evidence type="ECO:0000256" key="3">
    <source>
        <dbReference type="ARBA" id="ARBA00023186"/>
    </source>
</evidence>
<dbReference type="HAMAP" id="MF_01384">
    <property type="entry name" value="UreD"/>
    <property type="match status" value="1"/>
</dbReference>
<evidence type="ECO:0000313" key="5">
    <source>
        <dbReference type="EMBL" id="MDK9362775.1"/>
    </source>
</evidence>
<dbReference type="PANTHER" id="PTHR33643">
    <property type="entry name" value="UREASE ACCESSORY PROTEIN D"/>
    <property type="match status" value="1"/>
</dbReference>